<name>A0A9P1NQQ4_9PROT</name>
<feature type="domain" description="Beta-lactamase class A catalytic" evidence="3">
    <location>
        <begin position="152"/>
        <end position="249"/>
    </location>
</feature>
<feature type="signal peptide" evidence="2">
    <location>
        <begin position="1"/>
        <end position="34"/>
    </location>
</feature>
<dbReference type="Pfam" id="PF13354">
    <property type="entry name" value="Beta-lactamase2"/>
    <property type="match status" value="1"/>
</dbReference>
<dbReference type="AlphaFoldDB" id="A0A9P1NQQ4"/>
<dbReference type="KEGG" id="abs:AZOBR_p280143"/>
<reference evidence="4 5" key="1">
    <citation type="journal article" date="2011" name="PLoS Genet.">
        <title>Azospirillum genomes reveal transition of bacteria from aquatic to terrestrial environments.</title>
        <authorList>
            <person name="Wisniewski-Dye F."/>
            <person name="Borziak K."/>
            <person name="Khalsa-Moyers G."/>
            <person name="Alexandre G."/>
            <person name="Sukharnikov L.O."/>
            <person name="Wuichet K."/>
            <person name="Hurst G.B."/>
            <person name="McDonald W.H."/>
            <person name="Robertson J.S."/>
            <person name="Barbe V."/>
            <person name="Calteau A."/>
            <person name="Rouy Z."/>
            <person name="Mangenot S."/>
            <person name="Prigent-Combaret C."/>
            <person name="Normand P."/>
            <person name="Boyer M."/>
            <person name="Siguier P."/>
            <person name="Dessaux Y."/>
            <person name="Elmerich C."/>
            <person name="Condemine G."/>
            <person name="Krishnen G."/>
            <person name="Kennedy I."/>
            <person name="Paterson A.H."/>
            <person name="Gonzalez V."/>
            <person name="Mavingui P."/>
            <person name="Zhulin I.B."/>
        </authorList>
    </citation>
    <scope>NUCLEOTIDE SEQUENCE [LARGE SCALE GENOMIC DNA]</scope>
    <source>
        <strain evidence="4 5">Sp245</strain>
    </source>
</reference>
<evidence type="ECO:0000256" key="1">
    <source>
        <dbReference type="ARBA" id="ARBA00001526"/>
    </source>
</evidence>
<dbReference type="PANTHER" id="PTHR35333">
    <property type="entry name" value="BETA-LACTAMASE"/>
    <property type="match status" value="1"/>
</dbReference>
<gene>
    <name evidence="4" type="ORF">AZOBR_p280143</name>
</gene>
<sequence>MVVSLSRCRFPWRALPVCLAILIGAGLLVLPAQAQTIAPKDAVGRLFVGPLLESGWFAPSFLSVVGVDQVTALVSGLKGDFGGRVAVHDHAQGGRVELERAEVPFTVTLDGTGRIAGLFFGPPQPTRGDPAALAERIVTSAVGESAVLLLVDGKELASRNADAPMAVGSAVKLVVLKAYEEAIRDGILTRNRVVPLDGVDRSLPTGVLQRLAPGTPVTVETLAALMIQQSDNTATDALIRLLGPAAMERLSPRNTPFLTTGALFRLAAKGAETKRTAYRAGTPEERRAILDELAGVPLPSPSDLLPRATWRDAEWYLTARELCDLLLELRDAPALNGAPEPLVAVEGWRWTGYKGGSEFGVLTLSAAGITVDGRPVCAVLTANSGRPQPEDRLARLFSTLFRSAEKSR</sequence>
<evidence type="ECO:0000313" key="5">
    <source>
        <dbReference type="Proteomes" id="UP000007319"/>
    </source>
</evidence>
<dbReference type="InterPro" id="IPR012338">
    <property type="entry name" value="Beta-lactam/transpept-like"/>
</dbReference>
<evidence type="ECO:0000313" key="4">
    <source>
        <dbReference type="EMBL" id="CCD02257.1"/>
    </source>
</evidence>
<feature type="chain" id="PRO_5040259249" evidence="2">
    <location>
        <begin position="35"/>
        <end position="408"/>
    </location>
</feature>
<accession>A0A9P1NQQ4</accession>
<dbReference type="SUPFAM" id="SSF56601">
    <property type="entry name" value="beta-lactamase/transpeptidase-like"/>
    <property type="match status" value="1"/>
</dbReference>
<keyword evidence="4" id="KW-0614">Plasmid</keyword>
<geneLocation type="plasmid" evidence="4 5">
    <name>AZOBR_p2</name>
</geneLocation>
<proteinExistence type="predicted"/>
<dbReference type="EMBL" id="HE577329">
    <property type="protein sequence ID" value="CCD02257.1"/>
    <property type="molecule type" value="Genomic_DNA"/>
</dbReference>
<dbReference type="RefSeq" id="WP_014242575.1">
    <property type="nucleotide sequence ID" value="NC_016618.1"/>
</dbReference>
<evidence type="ECO:0000256" key="2">
    <source>
        <dbReference type="SAM" id="SignalP"/>
    </source>
</evidence>
<dbReference type="GO" id="GO:0030655">
    <property type="term" value="P:beta-lactam antibiotic catabolic process"/>
    <property type="evidence" value="ECO:0007669"/>
    <property type="project" value="InterPro"/>
</dbReference>
<dbReference type="InterPro" id="IPR000871">
    <property type="entry name" value="Beta-lactam_class-A"/>
</dbReference>
<dbReference type="GO" id="GO:0008800">
    <property type="term" value="F:beta-lactamase activity"/>
    <property type="evidence" value="ECO:0007669"/>
    <property type="project" value="UniProtKB-EC"/>
</dbReference>
<comment type="catalytic activity">
    <reaction evidence="1">
        <text>a beta-lactam + H2O = a substituted beta-amino acid</text>
        <dbReference type="Rhea" id="RHEA:20401"/>
        <dbReference type="ChEBI" id="CHEBI:15377"/>
        <dbReference type="ChEBI" id="CHEBI:35627"/>
        <dbReference type="ChEBI" id="CHEBI:140347"/>
        <dbReference type="EC" id="3.5.2.6"/>
    </reaction>
</comment>
<dbReference type="InterPro" id="IPR045155">
    <property type="entry name" value="Beta-lactam_cat"/>
</dbReference>
<protein>
    <submittedName>
        <fullName evidence="4">Beta-lactamase class A</fullName>
    </submittedName>
</protein>
<dbReference type="Proteomes" id="UP000007319">
    <property type="component" value="Plasmid AZOBR_p2"/>
</dbReference>
<keyword evidence="5" id="KW-1185">Reference proteome</keyword>
<organism evidence="4 5">
    <name type="scientific">Azospirillum baldaniorum</name>
    <dbReference type="NCBI Taxonomy" id="1064539"/>
    <lineage>
        <taxon>Bacteria</taxon>
        <taxon>Pseudomonadati</taxon>
        <taxon>Pseudomonadota</taxon>
        <taxon>Alphaproteobacteria</taxon>
        <taxon>Rhodospirillales</taxon>
        <taxon>Azospirillaceae</taxon>
        <taxon>Azospirillum</taxon>
    </lineage>
</organism>
<dbReference type="PANTHER" id="PTHR35333:SF5">
    <property type="entry name" value="CONSERVED LIPOPROTEIN LPQF-RELATED"/>
    <property type="match status" value="1"/>
</dbReference>
<keyword evidence="2" id="KW-0732">Signal</keyword>
<dbReference type="GO" id="GO:0046677">
    <property type="term" value="P:response to antibiotic"/>
    <property type="evidence" value="ECO:0007669"/>
    <property type="project" value="InterPro"/>
</dbReference>
<dbReference type="Gene3D" id="3.40.710.10">
    <property type="entry name" value="DD-peptidase/beta-lactamase superfamily"/>
    <property type="match status" value="1"/>
</dbReference>
<evidence type="ECO:0000259" key="3">
    <source>
        <dbReference type="Pfam" id="PF13354"/>
    </source>
</evidence>